<gene>
    <name evidence="2" type="ORF">SAMN05414137_101174</name>
</gene>
<sequence length="169" mass="17381">MSNLIAVAYPDVATAEQVRAKLVELQKQKLINIEDAVVVERRPDGKVKLHQAMNTVGAGAAGGALWGGLIGLLFFMPFLGMAVGGATGAAVGSAQDFGVDNDFMRKVGEGLTPGAAAVFALVSDAVTEKVLPQLAPYGGQIIQTSLSEADEEHLREAVATVRAGAAHAA</sequence>
<name>A0A1H7FAL5_STRJI</name>
<keyword evidence="1" id="KW-1133">Transmembrane helix</keyword>
<organism evidence="2 3">
    <name type="scientific">Streptacidiphilus jiangxiensis</name>
    <dbReference type="NCBI Taxonomy" id="235985"/>
    <lineage>
        <taxon>Bacteria</taxon>
        <taxon>Bacillati</taxon>
        <taxon>Actinomycetota</taxon>
        <taxon>Actinomycetes</taxon>
        <taxon>Kitasatosporales</taxon>
        <taxon>Streptomycetaceae</taxon>
        <taxon>Streptacidiphilus</taxon>
    </lineage>
</organism>
<dbReference type="InterPro" id="IPR009200">
    <property type="entry name" value="DUF1269_membrane"/>
</dbReference>
<reference evidence="3" key="1">
    <citation type="submission" date="2016-10" db="EMBL/GenBank/DDBJ databases">
        <authorList>
            <person name="Varghese N."/>
        </authorList>
    </citation>
    <scope>NUCLEOTIDE SEQUENCE [LARGE SCALE GENOMIC DNA]</scope>
    <source>
        <strain evidence="3">DSM 45096 / BCRC 16803 / CGMCC 4.1857 / CIP 109030 / JCM 12277 / KCTC 19219 / NBRC 100920 / 33214</strain>
    </source>
</reference>
<dbReference type="eggNOG" id="COG4803">
    <property type="taxonomic scope" value="Bacteria"/>
</dbReference>
<dbReference type="RefSeq" id="WP_042442074.1">
    <property type="nucleotide sequence ID" value="NZ_BBPN01000002.1"/>
</dbReference>
<evidence type="ECO:0000313" key="3">
    <source>
        <dbReference type="Proteomes" id="UP000183015"/>
    </source>
</evidence>
<dbReference type="AlphaFoldDB" id="A0A1H7FAL5"/>
<dbReference type="Pfam" id="PF06897">
    <property type="entry name" value="DUF1269"/>
    <property type="match status" value="1"/>
</dbReference>
<dbReference type="STRING" id="235985.SAMN05414137_101174"/>
<evidence type="ECO:0000313" key="2">
    <source>
        <dbReference type="EMBL" id="SEK23161.1"/>
    </source>
</evidence>
<keyword evidence="1" id="KW-0812">Transmembrane</keyword>
<proteinExistence type="predicted"/>
<protein>
    <submittedName>
        <fullName evidence="2">Uncharacterized membrane protein</fullName>
    </submittedName>
</protein>
<keyword evidence="3" id="KW-1185">Reference proteome</keyword>
<keyword evidence="1" id="KW-0472">Membrane</keyword>
<evidence type="ECO:0000256" key="1">
    <source>
        <dbReference type="SAM" id="Phobius"/>
    </source>
</evidence>
<feature type="transmembrane region" description="Helical" evidence="1">
    <location>
        <begin position="56"/>
        <end position="75"/>
    </location>
</feature>
<dbReference type="OrthoDB" id="5244321at2"/>
<dbReference type="EMBL" id="FOAZ01000001">
    <property type="protein sequence ID" value="SEK23161.1"/>
    <property type="molecule type" value="Genomic_DNA"/>
</dbReference>
<accession>A0A1H7FAL5</accession>
<dbReference type="Proteomes" id="UP000183015">
    <property type="component" value="Unassembled WGS sequence"/>
</dbReference>